<comment type="caution">
    <text evidence="1">The sequence shown here is derived from an EMBL/GenBank/DDBJ whole genome shotgun (WGS) entry which is preliminary data.</text>
</comment>
<gene>
    <name evidence="1" type="ORF">ACFS25_21175</name>
</gene>
<dbReference type="RefSeq" id="WP_381504989.1">
    <property type="nucleotide sequence ID" value="NZ_JBHUOM010000023.1"/>
</dbReference>
<proteinExistence type="predicted"/>
<protein>
    <submittedName>
        <fullName evidence="1">Uncharacterized protein</fullName>
    </submittedName>
</protein>
<organism evidence="1 2">
    <name type="scientific">Spirosoma flavum</name>
    <dbReference type="NCBI Taxonomy" id="2048557"/>
    <lineage>
        <taxon>Bacteria</taxon>
        <taxon>Pseudomonadati</taxon>
        <taxon>Bacteroidota</taxon>
        <taxon>Cytophagia</taxon>
        <taxon>Cytophagales</taxon>
        <taxon>Cytophagaceae</taxon>
        <taxon>Spirosoma</taxon>
    </lineage>
</organism>
<dbReference type="EMBL" id="JBHUOM010000023">
    <property type="protein sequence ID" value="MFD2936307.1"/>
    <property type="molecule type" value="Genomic_DNA"/>
</dbReference>
<name>A0ABW6ANY4_9BACT</name>
<dbReference type="Proteomes" id="UP001597512">
    <property type="component" value="Unassembled WGS sequence"/>
</dbReference>
<evidence type="ECO:0000313" key="2">
    <source>
        <dbReference type="Proteomes" id="UP001597512"/>
    </source>
</evidence>
<keyword evidence="2" id="KW-1185">Reference proteome</keyword>
<evidence type="ECO:0000313" key="1">
    <source>
        <dbReference type="EMBL" id="MFD2936307.1"/>
    </source>
</evidence>
<accession>A0ABW6ANY4</accession>
<sequence length="723" mass="80298">MRTCIKWQTKSTSADNVVTYGPVLYWIRPVGSACSDDDIAFNQMDVPAKTAASQPDQPEGFKVRTCVAGSTGPIVVIGDNSGYVPLGGGGGGSTTESGFDTSYTFSRTGSDYAGHAFVSTPAPILTAVVQSKPRLTGNNFAFVPQTALNVAIPERIPPHAPHASKILIYPGGLYTLNADNGFMGHGWTHTSESAQWPGAYPTSIKRALEYANYAAAKRAADLLPDGHPSKQKLYNWSTLNPAFEGTHIFIDDEDTCKLYAQQWYLDFLQIDKKGAGVEYFSVNHEIWQTNPNSPYNYVGQWYRQVGWITKEIIRLSEVDGLNMKSGMSDFGNLCATGPFFFEDNDPATGYPGYLSYTTINEPYRGNSQSSPLGANTDMGALLLAGKAFAGVGHYCQHTSDGQGMFETNGDGSLKVVNNELVWRTDKRSATISGQASVIYKDDNFMAMLKRYGYEAGDYANWFFRAGSVHLPMSNQRGAGYVNVRFLNQFRLDTESDTSNNQLGAGYNGLMQAEFDMLNARPLDPDQTEGNAIRMYLNSDYLRGWMDSQPRTDLGADNNKGSKARASVEMYAKGFQRASNLNWIFDTPYKMIEPKLWINHQGITSAATADEQFYRKPILRGGIATYQGKRTIWMRGEWPCQDMNHVTDVIVWVNVNGTISPAYKIRLDGRRTYLDYWQLADSFPDFEAKHVYFQFQALTGETITWRGDYREPKLSANPNPPAFA</sequence>
<reference evidence="2" key="1">
    <citation type="journal article" date="2019" name="Int. J. Syst. Evol. Microbiol.">
        <title>The Global Catalogue of Microorganisms (GCM) 10K type strain sequencing project: providing services to taxonomists for standard genome sequencing and annotation.</title>
        <authorList>
            <consortium name="The Broad Institute Genomics Platform"/>
            <consortium name="The Broad Institute Genome Sequencing Center for Infectious Disease"/>
            <person name="Wu L."/>
            <person name="Ma J."/>
        </authorList>
    </citation>
    <scope>NUCLEOTIDE SEQUENCE [LARGE SCALE GENOMIC DNA]</scope>
    <source>
        <strain evidence="2">KCTC 52490</strain>
    </source>
</reference>